<dbReference type="Proteomes" id="UP000319263">
    <property type="component" value="Chromosome"/>
</dbReference>
<reference evidence="7 8" key="1">
    <citation type="submission" date="2019-07" db="EMBL/GenBank/DDBJ databases">
        <title>Microlunatus dokdonensis sp. nov. isolated from the rhizospheric soil of the wild plant Elymus tsukushiensis.</title>
        <authorList>
            <person name="Ghim S.-Y."/>
            <person name="Hwang Y.-J."/>
            <person name="Son J.-S."/>
            <person name="Shin J.-H."/>
        </authorList>
    </citation>
    <scope>NUCLEOTIDE SEQUENCE [LARGE SCALE GENOMIC DNA]</scope>
    <source>
        <strain evidence="7 8">KUDC0627</strain>
    </source>
</reference>
<accession>A0A516PV84</accession>
<dbReference type="GO" id="GO:0016887">
    <property type="term" value="F:ATP hydrolysis activity"/>
    <property type="evidence" value="ECO:0007669"/>
    <property type="project" value="InterPro"/>
</dbReference>
<dbReference type="SMART" id="SM00382">
    <property type="entry name" value="AAA"/>
    <property type="match status" value="1"/>
</dbReference>
<evidence type="ECO:0000256" key="2">
    <source>
        <dbReference type="ARBA" id="ARBA00022448"/>
    </source>
</evidence>
<dbReference type="PANTHER" id="PTHR43335">
    <property type="entry name" value="ABC TRANSPORTER, ATP-BINDING PROTEIN"/>
    <property type="match status" value="1"/>
</dbReference>
<comment type="similarity">
    <text evidence="1">Belongs to the ABC transporter superfamily.</text>
</comment>
<dbReference type="AlphaFoldDB" id="A0A516PV84"/>
<dbReference type="Gene3D" id="3.40.50.300">
    <property type="entry name" value="P-loop containing nucleotide triphosphate hydrolases"/>
    <property type="match status" value="1"/>
</dbReference>
<evidence type="ECO:0000256" key="3">
    <source>
        <dbReference type="ARBA" id="ARBA00022741"/>
    </source>
</evidence>
<sequence length="324" mass="33607">MIVANQVSKQYGAAHALRDVSFGCERGRVTGLLGPNGAGKSTMMRIMVGLSRPSAGAVTFDGVPYVQLPSPGHVVGVMLDAGAQHGGRTGAEVLTLGARSLGLPTRRVKEVLDLVGLSTAEAKRRVRAYSLGMRQRLGIAHALLANPEVLIFDEPANGLDPSGIRWIRQLLADHAQAGGTVLLSSHLIHEVELVADDLVLIGDGRVLATGTKQDLLNDLTSTSTQVDSDDNRALAGALAAAGHQARPDGIGLTVNAEPAAVGAVAAAQRIALKHLSRAAGSSLEEEFFRLTSGTARESVGGSAAVPDLDPSSRQHDNNLTGAVR</sequence>
<protein>
    <submittedName>
        <fullName evidence="7">ATP-binding cassette domain-containing protein</fullName>
    </submittedName>
</protein>
<organism evidence="7 8">
    <name type="scientific">Microlunatus elymi</name>
    <dbReference type="NCBI Taxonomy" id="2596828"/>
    <lineage>
        <taxon>Bacteria</taxon>
        <taxon>Bacillati</taxon>
        <taxon>Actinomycetota</taxon>
        <taxon>Actinomycetes</taxon>
        <taxon>Propionibacteriales</taxon>
        <taxon>Propionibacteriaceae</taxon>
        <taxon>Microlunatus</taxon>
    </lineage>
</organism>
<dbReference type="SUPFAM" id="SSF52540">
    <property type="entry name" value="P-loop containing nucleoside triphosphate hydrolases"/>
    <property type="match status" value="1"/>
</dbReference>
<evidence type="ECO:0000313" key="7">
    <source>
        <dbReference type="EMBL" id="QDP95107.1"/>
    </source>
</evidence>
<keyword evidence="3" id="KW-0547">Nucleotide-binding</keyword>
<dbReference type="Pfam" id="PF00005">
    <property type="entry name" value="ABC_tran"/>
    <property type="match status" value="1"/>
</dbReference>
<evidence type="ECO:0000259" key="6">
    <source>
        <dbReference type="PROSITE" id="PS50893"/>
    </source>
</evidence>
<keyword evidence="4 7" id="KW-0067">ATP-binding</keyword>
<evidence type="ECO:0000256" key="4">
    <source>
        <dbReference type="ARBA" id="ARBA00022840"/>
    </source>
</evidence>
<dbReference type="InterPro" id="IPR003593">
    <property type="entry name" value="AAA+_ATPase"/>
</dbReference>
<dbReference type="InterPro" id="IPR003439">
    <property type="entry name" value="ABC_transporter-like_ATP-bd"/>
</dbReference>
<name>A0A516PV84_9ACTN</name>
<dbReference type="KEGG" id="mik:FOE78_03520"/>
<evidence type="ECO:0000313" key="8">
    <source>
        <dbReference type="Proteomes" id="UP000319263"/>
    </source>
</evidence>
<evidence type="ECO:0000256" key="5">
    <source>
        <dbReference type="SAM" id="MobiDB-lite"/>
    </source>
</evidence>
<gene>
    <name evidence="7" type="ORF">FOE78_03520</name>
</gene>
<keyword evidence="2" id="KW-0813">Transport</keyword>
<dbReference type="PROSITE" id="PS50893">
    <property type="entry name" value="ABC_TRANSPORTER_2"/>
    <property type="match status" value="1"/>
</dbReference>
<dbReference type="OrthoDB" id="9804819at2"/>
<dbReference type="InterPro" id="IPR027417">
    <property type="entry name" value="P-loop_NTPase"/>
</dbReference>
<keyword evidence="8" id="KW-1185">Reference proteome</keyword>
<proteinExistence type="inferred from homology"/>
<evidence type="ECO:0000256" key="1">
    <source>
        <dbReference type="ARBA" id="ARBA00005417"/>
    </source>
</evidence>
<feature type="region of interest" description="Disordered" evidence="5">
    <location>
        <begin position="297"/>
        <end position="324"/>
    </location>
</feature>
<dbReference type="EMBL" id="CP041692">
    <property type="protein sequence ID" value="QDP95107.1"/>
    <property type="molecule type" value="Genomic_DNA"/>
</dbReference>
<dbReference type="GO" id="GO:0005524">
    <property type="term" value="F:ATP binding"/>
    <property type="evidence" value="ECO:0007669"/>
    <property type="project" value="UniProtKB-KW"/>
</dbReference>
<dbReference type="RefSeq" id="WP_143985089.1">
    <property type="nucleotide sequence ID" value="NZ_CP041692.1"/>
</dbReference>
<dbReference type="PANTHER" id="PTHR43335:SF4">
    <property type="entry name" value="ABC TRANSPORTER, ATP-BINDING PROTEIN"/>
    <property type="match status" value="1"/>
</dbReference>
<feature type="domain" description="ABC transporter" evidence="6">
    <location>
        <begin position="2"/>
        <end position="228"/>
    </location>
</feature>